<evidence type="ECO:0000256" key="1">
    <source>
        <dbReference type="SAM" id="MobiDB-lite"/>
    </source>
</evidence>
<evidence type="ECO:0000313" key="2">
    <source>
        <dbReference type="EMBL" id="RPA95742.1"/>
    </source>
</evidence>
<dbReference type="EMBL" id="ML120422">
    <property type="protein sequence ID" value="RPA95742.1"/>
    <property type="molecule type" value="Genomic_DNA"/>
</dbReference>
<keyword evidence="3" id="KW-1185">Reference proteome</keyword>
<protein>
    <submittedName>
        <fullName evidence="2">Uncharacterized protein</fullName>
    </submittedName>
</protein>
<evidence type="ECO:0000313" key="3">
    <source>
        <dbReference type="Proteomes" id="UP000276215"/>
    </source>
</evidence>
<organism evidence="2 3">
    <name type="scientific">Choiromyces venosus 120613-1</name>
    <dbReference type="NCBI Taxonomy" id="1336337"/>
    <lineage>
        <taxon>Eukaryota</taxon>
        <taxon>Fungi</taxon>
        <taxon>Dikarya</taxon>
        <taxon>Ascomycota</taxon>
        <taxon>Pezizomycotina</taxon>
        <taxon>Pezizomycetes</taxon>
        <taxon>Pezizales</taxon>
        <taxon>Tuberaceae</taxon>
        <taxon>Choiromyces</taxon>
    </lineage>
</organism>
<name>A0A3N4JBY4_9PEZI</name>
<sequence>MSMWCGSHYTGPGELRAIPMQGKLGSPVVSSVASGYQGYHNGSHTHAGRSPKKPLVPKTTTLLKSPKLYTAPIDPQNSSTIPTGPSTNTNLWPLLYKSQPASTMELPACIRNIGPKQILELQAENEGNLQLGTISERALEQWKDQNPNIIESDEIRYEYNFLTQNFIIKCMPTPTHDSLQIYFTQNVLCSLVERFGSSQAMSMVSVGSGTKFSGFTGDWSGSSEKLPDAYIQLPDGNFPTVVCEAGWAEAHEELMQDARLWLLHTNGQTRIVIVLSFTENNPGTRIVAVNQEVEPKVGTEGGANDEQTVLDSIDETTDLNDLAESLFNLNQQSKLRQPLVGNLKASLHVYKACEGGEDIVESFATILLPHPPADDSGPKEFGITMQDLLGNHVPEGHNPADEIMFDLADLQEFVQRSIPRTERLRATRRAKKLLKSTVGLNEQETFAQTKRRRLDPIGMWK</sequence>
<feature type="compositionally biased region" description="Polar residues" evidence="1">
    <location>
        <begin position="35"/>
        <end position="44"/>
    </location>
</feature>
<dbReference type="OrthoDB" id="76567at2759"/>
<dbReference type="Proteomes" id="UP000276215">
    <property type="component" value="Unassembled WGS sequence"/>
</dbReference>
<gene>
    <name evidence="2" type="ORF">L873DRAFT_1812523</name>
</gene>
<reference evidence="2 3" key="1">
    <citation type="journal article" date="2018" name="Nat. Ecol. Evol.">
        <title>Pezizomycetes genomes reveal the molecular basis of ectomycorrhizal truffle lifestyle.</title>
        <authorList>
            <person name="Murat C."/>
            <person name="Payen T."/>
            <person name="Noel B."/>
            <person name="Kuo A."/>
            <person name="Morin E."/>
            <person name="Chen J."/>
            <person name="Kohler A."/>
            <person name="Krizsan K."/>
            <person name="Balestrini R."/>
            <person name="Da Silva C."/>
            <person name="Montanini B."/>
            <person name="Hainaut M."/>
            <person name="Levati E."/>
            <person name="Barry K.W."/>
            <person name="Belfiori B."/>
            <person name="Cichocki N."/>
            <person name="Clum A."/>
            <person name="Dockter R.B."/>
            <person name="Fauchery L."/>
            <person name="Guy J."/>
            <person name="Iotti M."/>
            <person name="Le Tacon F."/>
            <person name="Lindquist E.A."/>
            <person name="Lipzen A."/>
            <person name="Malagnac F."/>
            <person name="Mello A."/>
            <person name="Molinier V."/>
            <person name="Miyauchi S."/>
            <person name="Poulain J."/>
            <person name="Riccioni C."/>
            <person name="Rubini A."/>
            <person name="Sitrit Y."/>
            <person name="Splivallo R."/>
            <person name="Traeger S."/>
            <person name="Wang M."/>
            <person name="Zifcakova L."/>
            <person name="Wipf D."/>
            <person name="Zambonelli A."/>
            <person name="Paolocci F."/>
            <person name="Nowrousian M."/>
            <person name="Ottonello S."/>
            <person name="Baldrian P."/>
            <person name="Spatafora J.W."/>
            <person name="Henrissat B."/>
            <person name="Nagy L.G."/>
            <person name="Aury J.M."/>
            <person name="Wincker P."/>
            <person name="Grigoriev I.V."/>
            <person name="Bonfante P."/>
            <person name="Martin F.M."/>
        </authorList>
    </citation>
    <scope>NUCLEOTIDE SEQUENCE [LARGE SCALE GENOMIC DNA]</scope>
    <source>
        <strain evidence="2 3">120613-1</strain>
    </source>
</reference>
<dbReference type="AlphaFoldDB" id="A0A3N4JBY4"/>
<accession>A0A3N4JBY4</accession>
<feature type="region of interest" description="Disordered" evidence="1">
    <location>
        <begin position="35"/>
        <end position="56"/>
    </location>
</feature>
<proteinExistence type="predicted"/>